<dbReference type="EMBL" id="JAVHJL010000001">
    <property type="protein sequence ID" value="KAK6512095.1"/>
    <property type="molecule type" value="Genomic_DNA"/>
</dbReference>
<organism evidence="2 3">
    <name type="scientific">Arthrobotrys musiformis</name>
    <dbReference type="NCBI Taxonomy" id="47236"/>
    <lineage>
        <taxon>Eukaryota</taxon>
        <taxon>Fungi</taxon>
        <taxon>Dikarya</taxon>
        <taxon>Ascomycota</taxon>
        <taxon>Pezizomycotina</taxon>
        <taxon>Orbiliomycetes</taxon>
        <taxon>Orbiliales</taxon>
        <taxon>Orbiliaceae</taxon>
        <taxon>Arthrobotrys</taxon>
    </lineage>
</organism>
<reference evidence="2 3" key="1">
    <citation type="submission" date="2023-08" db="EMBL/GenBank/DDBJ databases">
        <authorList>
            <person name="Palmer J.M."/>
        </authorList>
    </citation>
    <scope>NUCLEOTIDE SEQUENCE [LARGE SCALE GENOMIC DNA]</scope>
    <source>
        <strain evidence="2 3">TWF481</strain>
    </source>
</reference>
<sequence length="407" mass="43883">MTSDASTSTRPPQPQDEPTPFHKAARDGTGNPQLLLEKLPAMLHGVMIQCADVFKHPSRSHPRAILHTNAQMKATIPATVDRFQQTLDMLEIEILKAKAVLHRDLTKFHTAAELARQKELEEEERKAAAEREAEAERLRLQKQSEEAAAAAAAAAEAAAQAAAQAQAEAEAAAAAAEAEAQLPTDLEMLDPPSQLEKDTDMNTLFTPTSPTANLSLEMNIPLVAASLDDKKPAKKDSPVVSATFEDPIILDSPLLTAEAETQAEESAVDLFGDDPLNPIEKPAQSGNMTIEEQIDMDFLFAGSTNTTANPTTEPSHEVDDLFGDLEVDASDDNTKLDIMNLDIPGLEKEKPDAAADNTDSKKSTQQDIDINQLGGGSFDDLLASFDLGQLGNDETSLFDDAFNIYDN</sequence>
<evidence type="ECO:0000313" key="3">
    <source>
        <dbReference type="Proteomes" id="UP001370758"/>
    </source>
</evidence>
<feature type="region of interest" description="Disordered" evidence="1">
    <location>
        <begin position="344"/>
        <end position="366"/>
    </location>
</feature>
<comment type="caution">
    <text evidence="2">The sequence shown here is derived from an EMBL/GenBank/DDBJ whole genome shotgun (WGS) entry which is preliminary data.</text>
</comment>
<feature type="region of interest" description="Disordered" evidence="1">
    <location>
        <begin position="116"/>
        <end position="140"/>
    </location>
</feature>
<feature type="region of interest" description="Disordered" evidence="1">
    <location>
        <begin position="1"/>
        <end position="31"/>
    </location>
</feature>
<feature type="compositionally biased region" description="Basic and acidic residues" evidence="1">
    <location>
        <begin position="345"/>
        <end position="364"/>
    </location>
</feature>
<name>A0AAV9WQQ8_9PEZI</name>
<keyword evidence="3" id="KW-1185">Reference proteome</keyword>
<dbReference type="AlphaFoldDB" id="A0AAV9WQQ8"/>
<evidence type="ECO:0000256" key="1">
    <source>
        <dbReference type="SAM" id="MobiDB-lite"/>
    </source>
</evidence>
<evidence type="ECO:0000313" key="2">
    <source>
        <dbReference type="EMBL" id="KAK6512095.1"/>
    </source>
</evidence>
<proteinExistence type="predicted"/>
<feature type="compositionally biased region" description="Polar residues" evidence="1">
    <location>
        <begin position="1"/>
        <end position="10"/>
    </location>
</feature>
<protein>
    <submittedName>
        <fullName evidence="2">Uncharacterized protein</fullName>
    </submittedName>
</protein>
<dbReference type="Proteomes" id="UP001370758">
    <property type="component" value="Unassembled WGS sequence"/>
</dbReference>
<accession>A0AAV9WQQ8</accession>
<gene>
    <name evidence="2" type="ORF">TWF481_000992</name>
</gene>